<feature type="region of interest" description="Disordered" evidence="1">
    <location>
        <begin position="315"/>
        <end position="349"/>
    </location>
</feature>
<dbReference type="EMBL" id="MU128928">
    <property type="protein sequence ID" value="KAF9517901.1"/>
    <property type="molecule type" value="Genomic_DNA"/>
</dbReference>
<keyword evidence="3" id="KW-1185">Reference proteome</keyword>
<organism evidence="2 3">
    <name type="scientific">Hydnum rufescens UP504</name>
    <dbReference type="NCBI Taxonomy" id="1448309"/>
    <lineage>
        <taxon>Eukaryota</taxon>
        <taxon>Fungi</taxon>
        <taxon>Dikarya</taxon>
        <taxon>Basidiomycota</taxon>
        <taxon>Agaricomycotina</taxon>
        <taxon>Agaricomycetes</taxon>
        <taxon>Cantharellales</taxon>
        <taxon>Hydnaceae</taxon>
        <taxon>Hydnum</taxon>
    </lineage>
</organism>
<name>A0A9P6B5A1_9AGAM</name>
<accession>A0A9P6B5A1</accession>
<dbReference type="OrthoDB" id="3519933at2759"/>
<reference evidence="2" key="1">
    <citation type="journal article" date="2020" name="Nat. Commun.">
        <title>Large-scale genome sequencing of mycorrhizal fungi provides insights into the early evolution of symbiotic traits.</title>
        <authorList>
            <person name="Miyauchi S."/>
            <person name="Kiss E."/>
            <person name="Kuo A."/>
            <person name="Drula E."/>
            <person name="Kohler A."/>
            <person name="Sanchez-Garcia M."/>
            <person name="Morin E."/>
            <person name="Andreopoulos B."/>
            <person name="Barry K.W."/>
            <person name="Bonito G."/>
            <person name="Buee M."/>
            <person name="Carver A."/>
            <person name="Chen C."/>
            <person name="Cichocki N."/>
            <person name="Clum A."/>
            <person name="Culley D."/>
            <person name="Crous P.W."/>
            <person name="Fauchery L."/>
            <person name="Girlanda M."/>
            <person name="Hayes R.D."/>
            <person name="Keri Z."/>
            <person name="LaButti K."/>
            <person name="Lipzen A."/>
            <person name="Lombard V."/>
            <person name="Magnuson J."/>
            <person name="Maillard F."/>
            <person name="Murat C."/>
            <person name="Nolan M."/>
            <person name="Ohm R.A."/>
            <person name="Pangilinan J."/>
            <person name="Pereira M.F."/>
            <person name="Perotto S."/>
            <person name="Peter M."/>
            <person name="Pfister S."/>
            <person name="Riley R."/>
            <person name="Sitrit Y."/>
            <person name="Stielow J.B."/>
            <person name="Szollosi G."/>
            <person name="Zifcakova L."/>
            <person name="Stursova M."/>
            <person name="Spatafora J.W."/>
            <person name="Tedersoo L."/>
            <person name="Vaario L.M."/>
            <person name="Yamada A."/>
            <person name="Yan M."/>
            <person name="Wang P."/>
            <person name="Xu J."/>
            <person name="Bruns T."/>
            <person name="Baldrian P."/>
            <person name="Vilgalys R."/>
            <person name="Dunand C."/>
            <person name="Henrissat B."/>
            <person name="Grigoriev I.V."/>
            <person name="Hibbett D."/>
            <person name="Nagy L.G."/>
            <person name="Martin F.M."/>
        </authorList>
    </citation>
    <scope>NUCLEOTIDE SEQUENCE</scope>
    <source>
        <strain evidence="2">UP504</strain>
    </source>
</reference>
<evidence type="ECO:0000313" key="2">
    <source>
        <dbReference type="EMBL" id="KAF9517901.1"/>
    </source>
</evidence>
<proteinExistence type="predicted"/>
<evidence type="ECO:0000256" key="1">
    <source>
        <dbReference type="SAM" id="MobiDB-lite"/>
    </source>
</evidence>
<evidence type="ECO:0000313" key="3">
    <source>
        <dbReference type="Proteomes" id="UP000886523"/>
    </source>
</evidence>
<dbReference type="Proteomes" id="UP000886523">
    <property type="component" value="Unassembled WGS sequence"/>
</dbReference>
<feature type="region of interest" description="Disordered" evidence="1">
    <location>
        <begin position="97"/>
        <end position="176"/>
    </location>
</feature>
<protein>
    <submittedName>
        <fullName evidence="2">Uncharacterized protein</fullName>
    </submittedName>
</protein>
<dbReference type="AlphaFoldDB" id="A0A9P6B5A1"/>
<gene>
    <name evidence="2" type="ORF">BS47DRAFT_1389361</name>
</gene>
<feature type="compositionally biased region" description="Polar residues" evidence="1">
    <location>
        <begin position="130"/>
        <end position="143"/>
    </location>
</feature>
<comment type="caution">
    <text evidence="2">The sequence shown here is derived from an EMBL/GenBank/DDBJ whole genome shotgun (WGS) entry which is preliminary data.</text>
</comment>
<feature type="compositionally biased region" description="Basic and acidic residues" evidence="1">
    <location>
        <begin position="105"/>
        <end position="117"/>
    </location>
</feature>
<sequence length="416" mass="46363">MAHMPGTRHLILAIVHRSTSFPVAPLSPPCHCGQRQTQRASIAHITITLRHILGATPDEERTYDMIIMGTGYEQQSWLHMLDEDSFGNVFGFSNRPSSSGFAKANHSDRGDSGKVDAEGPQEIYAPLSPPTTTGAASSQSCPSSRDDAAQIPDSRSSRNMSPVGGTQPLDERLPSGSRSIASFTLSHHPPYIKEACDSFSMDFPKTCFQELQGQIMSNTTPTAEFFVVVIKLKPPAFPRTSTHRDRRHDSTRSVTLYLYFVATDLDKRFQWQGHATDIRALIFYTILLVQRDNDAKERRESPWGVALTRNQRLMPKKAKKQVAKQAKAEPGHSESSQVQHEAPEATPSRLDDLENMLKLHSREIERLQATNQLQACTNEDLVDELHTVSLAAVGDWAAINKIRNRVLLDMAREKLA</sequence>